<name>A0A2V4EAX8_9GAMM</name>
<keyword evidence="2" id="KW-1185">Reference proteome</keyword>
<sequence>MLIDDALRKFVESFQNSGEPLGVMKYSDTKLQADKIDLPLTGEILYFYDHLILEDGPFFGCNPWISIIERNRFKRILEGWDNNPEWKDSYIIFAECNGDVLFCDSSDLKSPVYGSVQMEMYKLTDSLSEFLIIYSKFIEVEQIEFGGDVTDDDFNPKPEYLSRIEEELNKNLSSKLYIDNFMYFFFG</sequence>
<evidence type="ECO:0000313" key="2">
    <source>
        <dbReference type="Proteomes" id="UP000247932"/>
    </source>
</evidence>
<proteinExistence type="predicted"/>
<comment type="caution">
    <text evidence="1">The sequence shown here is derived from an EMBL/GenBank/DDBJ whole genome shotgun (WGS) entry which is preliminary data.</text>
</comment>
<reference evidence="1 2" key="1">
    <citation type="submission" date="2018-05" db="EMBL/GenBank/DDBJ databases">
        <title>Reference genomes for bee gut microbiota database.</title>
        <authorList>
            <person name="Ellegaard K.M."/>
        </authorList>
    </citation>
    <scope>NUCLEOTIDE SEQUENCE [LARGE SCALE GENOMIC DNA]</scope>
    <source>
        <strain evidence="1 2">ESL0182</strain>
    </source>
</reference>
<dbReference type="OrthoDB" id="6636978at2"/>
<dbReference type="AlphaFoldDB" id="A0A2V4EAX8"/>
<protein>
    <recommendedName>
        <fullName evidence="3">SMI1/KNR4 family protein</fullName>
    </recommendedName>
</protein>
<dbReference type="EMBL" id="QGLR01000009">
    <property type="protein sequence ID" value="PXZ07574.1"/>
    <property type="molecule type" value="Genomic_DNA"/>
</dbReference>
<organism evidence="1 2">
    <name type="scientific">Gilliamella apicola</name>
    <dbReference type="NCBI Taxonomy" id="1196095"/>
    <lineage>
        <taxon>Bacteria</taxon>
        <taxon>Pseudomonadati</taxon>
        <taxon>Pseudomonadota</taxon>
        <taxon>Gammaproteobacteria</taxon>
        <taxon>Orbales</taxon>
        <taxon>Orbaceae</taxon>
        <taxon>Gilliamella</taxon>
    </lineage>
</organism>
<evidence type="ECO:0000313" key="1">
    <source>
        <dbReference type="EMBL" id="PXZ07574.1"/>
    </source>
</evidence>
<evidence type="ECO:0008006" key="3">
    <source>
        <dbReference type="Google" id="ProtNLM"/>
    </source>
</evidence>
<gene>
    <name evidence="1" type="ORF">DKK70_06915</name>
</gene>
<dbReference type="Proteomes" id="UP000247932">
    <property type="component" value="Unassembled WGS sequence"/>
</dbReference>
<accession>A0A2V4EAX8</accession>
<dbReference type="RefSeq" id="WP_110433327.1">
    <property type="nucleotide sequence ID" value="NZ_QGLR01000009.1"/>
</dbReference>